<accession>A0A8B2YYK0</accession>
<dbReference type="PANTHER" id="PTHR43235:SF1">
    <property type="entry name" value="GLUTAMINE AMIDOTRANSFERASE PB2B2.05-RELATED"/>
    <property type="match status" value="1"/>
</dbReference>
<dbReference type="GO" id="GO:0005829">
    <property type="term" value="C:cytosol"/>
    <property type="evidence" value="ECO:0007669"/>
    <property type="project" value="TreeGrafter"/>
</dbReference>
<dbReference type="GO" id="GO:0016811">
    <property type="term" value="F:hydrolase activity, acting on carbon-nitrogen (but not peptide) bonds, in linear amides"/>
    <property type="evidence" value="ECO:0007669"/>
    <property type="project" value="InterPro"/>
</dbReference>
<dbReference type="Pfam" id="PF07722">
    <property type="entry name" value="Peptidase_C26"/>
    <property type="match status" value="1"/>
</dbReference>
<dbReference type="InterPro" id="IPR044668">
    <property type="entry name" value="PuuD-like"/>
</dbReference>
<organism evidence="1 2">
    <name type="scientific">Ligilactobacillus ruminis</name>
    <dbReference type="NCBI Taxonomy" id="1623"/>
    <lineage>
        <taxon>Bacteria</taxon>
        <taxon>Bacillati</taxon>
        <taxon>Bacillota</taxon>
        <taxon>Bacilli</taxon>
        <taxon>Lactobacillales</taxon>
        <taxon>Lactobacillaceae</taxon>
        <taxon>Ligilactobacillus</taxon>
    </lineage>
</organism>
<dbReference type="CDD" id="cd01745">
    <property type="entry name" value="GATase1_2"/>
    <property type="match status" value="1"/>
</dbReference>
<name>A0A8B2YYK0_9LACO</name>
<evidence type="ECO:0000313" key="2">
    <source>
        <dbReference type="Proteomes" id="UP000260790"/>
    </source>
</evidence>
<keyword evidence="1" id="KW-0378">Hydrolase</keyword>
<evidence type="ECO:0000313" key="1">
    <source>
        <dbReference type="EMBL" id="RGK46078.1"/>
    </source>
</evidence>
<dbReference type="Proteomes" id="UP000260790">
    <property type="component" value="Unassembled WGS sequence"/>
</dbReference>
<dbReference type="InterPro" id="IPR029062">
    <property type="entry name" value="Class_I_gatase-like"/>
</dbReference>
<reference evidence="1 2" key="1">
    <citation type="submission" date="2018-08" db="EMBL/GenBank/DDBJ databases">
        <title>A genome reference for cultivated species of the human gut microbiota.</title>
        <authorList>
            <person name="Zou Y."/>
            <person name="Xue W."/>
            <person name="Luo G."/>
        </authorList>
    </citation>
    <scope>NUCLEOTIDE SEQUENCE [LARGE SCALE GENOMIC DNA]</scope>
    <source>
        <strain evidence="1 2">TF10-9AT</strain>
    </source>
</reference>
<protein>
    <submittedName>
        <fullName evidence="1">Gamma-glutamyl-gamma-aminobutyrate hydrolase family protein</fullName>
    </submittedName>
</protein>
<dbReference type="AlphaFoldDB" id="A0A8B2YYK0"/>
<dbReference type="PANTHER" id="PTHR43235">
    <property type="entry name" value="GLUTAMINE AMIDOTRANSFERASE PB2B2.05-RELATED"/>
    <property type="match status" value="1"/>
</dbReference>
<dbReference type="EMBL" id="QSQR01000007">
    <property type="protein sequence ID" value="RGK46078.1"/>
    <property type="molecule type" value="Genomic_DNA"/>
</dbReference>
<proteinExistence type="predicted"/>
<sequence>MKKPVIGITCNYDYKDEVGMVSDMGTPGQDWNFVAGDYVYILEKAGAVPVIIPQYENLQNVKSILDCLDGVVITGGHDVDPVCYGEFPKEYCGRVMPKRDRQDIEIANYFLFEKKKPVLGICRGIQIINVACGGTLYQDLVKEGGFESHSGSRYPRNEGWHRIDFETQSRFADIFETSSIMVNSYHHQGIRVLGKGCEIKGKSEDGVPEAIEVMNHPFALAVQWHPEMMFDSEEQVKLLAAFVDAAKKF</sequence>
<dbReference type="SUPFAM" id="SSF52317">
    <property type="entry name" value="Class I glutamine amidotransferase-like"/>
    <property type="match status" value="1"/>
</dbReference>
<dbReference type="Gene3D" id="3.40.50.880">
    <property type="match status" value="1"/>
</dbReference>
<dbReference type="RefSeq" id="WP_117643508.1">
    <property type="nucleotide sequence ID" value="NZ_JAQCXN010000015.1"/>
</dbReference>
<dbReference type="PROSITE" id="PS51273">
    <property type="entry name" value="GATASE_TYPE_1"/>
    <property type="match status" value="1"/>
</dbReference>
<comment type="caution">
    <text evidence="1">The sequence shown here is derived from an EMBL/GenBank/DDBJ whole genome shotgun (WGS) entry which is preliminary data.</text>
</comment>
<gene>
    <name evidence="1" type="ORF">DXD09_07710</name>
</gene>
<dbReference type="InterPro" id="IPR011697">
    <property type="entry name" value="Peptidase_C26"/>
</dbReference>